<keyword evidence="2" id="KW-1185">Reference proteome</keyword>
<reference evidence="2" key="1">
    <citation type="journal article" date="2021" name="PLoS Biol.">
        <title>Systematic exploration of Escherichia coli phage-host interactions with the BASEL phage collection.</title>
        <authorList>
            <person name="Maffei E."/>
            <person name="Shaidullina A."/>
            <person name="Burkolter M."/>
            <person name="Heyer Y."/>
            <person name="Estermann F."/>
            <person name="Druelle V."/>
            <person name="Sauer P."/>
            <person name="Willi L."/>
            <person name="Michaelis S."/>
            <person name="Hilbi H."/>
            <person name="Thaler D.S."/>
            <person name="Harms A."/>
        </authorList>
    </citation>
    <scope>NUCLEOTIDE SEQUENCE [LARGE SCALE GENOMIC DNA]</scope>
    <source>
        <strain evidence="2">Bas09</strain>
    </source>
</reference>
<accession>A0AAE8B3U5</accession>
<dbReference type="Proteomes" id="UP000828884">
    <property type="component" value="Segment"/>
</dbReference>
<evidence type="ECO:0000313" key="1">
    <source>
        <dbReference type="EMBL" id="QXV83728.1"/>
    </source>
</evidence>
<organism evidence="1 2">
    <name type="scientific">Escherichia phage PaulSarasin</name>
    <dbReference type="NCBI Taxonomy" id="2851973"/>
    <lineage>
        <taxon>Viruses</taxon>
        <taxon>Duplodnaviria</taxon>
        <taxon>Heunggongvirae</taxon>
        <taxon>Uroviricota</taxon>
        <taxon>Caudoviricetes</taxon>
        <taxon>Drexlerviridae</taxon>
        <taxon>Tempevirinae</taxon>
        <taxon>Changchunvirus</taxon>
    </lineage>
</organism>
<protein>
    <submittedName>
        <fullName evidence="1">Uncharacterized protein</fullName>
    </submittedName>
</protein>
<name>A0AAE8B3U5_9CAUD</name>
<dbReference type="EMBL" id="MZ501099">
    <property type="protein sequence ID" value="QXV83728.1"/>
    <property type="molecule type" value="Genomic_DNA"/>
</dbReference>
<evidence type="ECO:0000313" key="2">
    <source>
        <dbReference type="Proteomes" id="UP000828884"/>
    </source>
</evidence>
<proteinExistence type="predicted"/>
<gene>
    <name evidence="1" type="ORF">bas09_0083</name>
</gene>
<sequence length="204" mass="22428">MKYVKPTTGGFGYTAGKLYPILMTYEGGQMVIRNDKGVTQIIRGDGKPSLRLERGGKFEVVDIPEPGEAQEYAVETAKKTSEALREHVKVIVKDSIVSAALPGGVLHKAVNESDHLRAARQIAVNATELASEVALGRYDASLYMRLEKAEREAAQHKADCIKAEAIVDQLYDIFPQVRNPEQLVAAVRSSKIFADAFLELQKVK</sequence>